<evidence type="ECO:0000313" key="2">
    <source>
        <dbReference type="EMBL" id="GAC78022.1"/>
    </source>
</evidence>
<accession>M3US25</accession>
<dbReference type="Proteomes" id="UP000035009">
    <property type="component" value="Unassembled WGS sequence"/>
</dbReference>
<gene>
    <name evidence="2" type="ORF">GM1_001_01470</name>
</gene>
<name>M3US25_GORML</name>
<comment type="caution">
    <text evidence="2">The sequence shown here is derived from an EMBL/GenBank/DDBJ whole genome shotgun (WGS) entry which is preliminary data.</text>
</comment>
<proteinExistence type="predicted"/>
<organism evidence="2 3">
    <name type="scientific">Gordonia malaquae NBRC 108250</name>
    <dbReference type="NCBI Taxonomy" id="1223542"/>
    <lineage>
        <taxon>Bacteria</taxon>
        <taxon>Bacillati</taxon>
        <taxon>Actinomycetota</taxon>
        <taxon>Actinomycetes</taxon>
        <taxon>Mycobacteriales</taxon>
        <taxon>Gordoniaceae</taxon>
        <taxon>Gordonia</taxon>
    </lineage>
</organism>
<feature type="non-terminal residue" evidence="2">
    <location>
        <position position="280"/>
    </location>
</feature>
<evidence type="ECO:0000256" key="1">
    <source>
        <dbReference type="SAM" id="MobiDB-lite"/>
    </source>
</evidence>
<feature type="region of interest" description="Disordered" evidence="1">
    <location>
        <begin position="260"/>
        <end position="280"/>
    </location>
</feature>
<dbReference type="EMBL" id="BAOP01000001">
    <property type="protein sequence ID" value="GAC78022.1"/>
    <property type="molecule type" value="Genomic_DNA"/>
</dbReference>
<evidence type="ECO:0000313" key="3">
    <source>
        <dbReference type="Proteomes" id="UP000035009"/>
    </source>
</evidence>
<keyword evidence="3" id="KW-1185">Reference proteome</keyword>
<reference evidence="2 3" key="1">
    <citation type="submission" date="2013-02" db="EMBL/GenBank/DDBJ databases">
        <title>Whole genome shotgun sequence of Gordonia malaquae NBRC 108250.</title>
        <authorList>
            <person name="Yoshida I."/>
            <person name="Hosoyama A."/>
            <person name="Tsuchikane K."/>
            <person name="Ando Y."/>
            <person name="Baba S."/>
            <person name="Ohji S."/>
            <person name="Hamada M."/>
            <person name="Tamura T."/>
            <person name="Yamazoe A."/>
            <person name="Yamazaki S."/>
            <person name="Fujita N."/>
        </authorList>
    </citation>
    <scope>NUCLEOTIDE SEQUENCE [LARGE SCALE GENOMIC DNA]</scope>
    <source>
        <strain evidence="2 3">NBRC 108250</strain>
    </source>
</reference>
<dbReference type="RefSeq" id="WP_008375828.1">
    <property type="nucleotide sequence ID" value="NZ_BAOP01000001.1"/>
</dbReference>
<dbReference type="eggNOG" id="COG0476">
    <property type="taxonomic scope" value="Bacteria"/>
</dbReference>
<dbReference type="Gene3D" id="3.40.50.720">
    <property type="entry name" value="NAD(P)-binding Rossmann-like Domain"/>
    <property type="match status" value="1"/>
</dbReference>
<evidence type="ECO:0008006" key="4">
    <source>
        <dbReference type="Google" id="ProtNLM"/>
    </source>
</evidence>
<sequence>MTATANVPDLPILLPGVPVLARRDSCVQVGCDPGSATLIDVDRDIDPRTVATLLQSLREPTDYRSIARRVRAIGLDARTFRSVLDRLVATGQAARPCAQAARTVPIHIVGRGDVARELTKSLTIAGLAVDDVPTAGLVVIADQPVPDPRLTRLLMAAGLPHLPVHLRDGIGVVGPLVLPGMSSCLRCADLHRTDLDPQWPVVAAGLLDLVGHAPAAVLRATVAIAHGEIDEIVAMIVSSSRVQPSLVGTSLEYRGVPARLDTHSRPTHPRCGCGADPRNT</sequence>
<dbReference type="STRING" id="410332.SAMN04488550_3414"/>
<dbReference type="OrthoDB" id="4426339at2"/>
<dbReference type="AlphaFoldDB" id="M3US25"/>
<protein>
    <recommendedName>
        <fullName evidence="4">Bacteriocin biosynthesis cyclodehydratase domain-containing protein</fullName>
    </recommendedName>
</protein>